<dbReference type="InParanoid" id="H2Y9S6"/>
<feature type="region of interest" description="Disordered" evidence="1">
    <location>
        <begin position="211"/>
        <end position="232"/>
    </location>
</feature>
<proteinExistence type="predicted"/>
<accession>H2Y9S6</accession>
<dbReference type="Ensembl" id="ENSCSAVT00000002111.1">
    <property type="protein sequence ID" value="ENSCSAVP00000002074.1"/>
    <property type="gene ID" value="ENSCSAVG00000001218.1"/>
</dbReference>
<reference evidence="3" key="1">
    <citation type="submission" date="2003-08" db="EMBL/GenBank/DDBJ databases">
        <authorList>
            <person name="Birren B."/>
            <person name="Nusbaum C."/>
            <person name="Abebe A."/>
            <person name="Abouelleil A."/>
            <person name="Adekoya E."/>
            <person name="Ait-zahra M."/>
            <person name="Allen N."/>
            <person name="Allen T."/>
            <person name="An P."/>
            <person name="Anderson M."/>
            <person name="Anderson S."/>
            <person name="Arachchi H."/>
            <person name="Armbruster J."/>
            <person name="Bachantsang P."/>
            <person name="Baldwin J."/>
            <person name="Barry A."/>
            <person name="Bayul T."/>
            <person name="Blitshsteyn B."/>
            <person name="Bloom T."/>
            <person name="Blye J."/>
            <person name="Boguslavskiy L."/>
            <person name="Borowsky M."/>
            <person name="Boukhgalter B."/>
            <person name="Brunache A."/>
            <person name="Butler J."/>
            <person name="Calixte N."/>
            <person name="Calvo S."/>
            <person name="Camarata J."/>
            <person name="Campo K."/>
            <person name="Chang J."/>
            <person name="Cheshatsang Y."/>
            <person name="Citroen M."/>
            <person name="Collymore A."/>
            <person name="Considine T."/>
            <person name="Cook A."/>
            <person name="Cooke P."/>
            <person name="Corum B."/>
            <person name="Cuomo C."/>
            <person name="David R."/>
            <person name="Dawoe T."/>
            <person name="Degray S."/>
            <person name="Dodge S."/>
            <person name="Dooley K."/>
            <person name="Dorje P."/>
            <person name="Dorjee K."/>
            <person name="Dorris L."/>
            <person name="Duffey N."/>
            <person name="Dupes A."/>
            <person name="Elkins T."/>
            <person name="Engels R."/>
            <person name="Erickson J."/>
            <person name="Farina A."/>
            <person name="Faro S."/>
            <person name="Ferreira P."/>
            <person name="Fischer H."/>
            <person name="Fitzgerald M."/>
            <person name="Foley K."/>
            <person name="Gage D."/>
            <person name="Galagan J."/>
            <person name="Gearin G."/>
            <person name="Gnerre S."/>
            <person name="Gnirke A."/>
            <person name="Goyette A."/>
            <person name="Graham J."/>
            <person name="Grandbois E."/>
            <person name="Gyaltsen K."/>
            <person name="Hafez N."/>
            <person name="Hagopian D."/>
            <person name="Hagos B."/>
            <person name="Hall J."/>
            <person name="Hatcher B."/>
            <person name="Heller A."/>
            <person name="Higgins H."/>
            <person name="Honan T."/>
            <person name="Horn A."/>
            <person name="Houde N."/>
            <person name="Hughes L."/>
            <person name="Hulme W."/>
            <person name="Husby E."/>
            <person name="Iliev I."/>
            <person name="Jaffe D."/>
            <person name="Jones C."/>
            <person name="Kamal M."/>
            <person name="Kamat A."/>
            <person name="Kamvysselis M."/>
            <person name="Karlsson E."/>
            <person name="Kells C."/>
            <person name="Kieu A."/>
            <person name="Kisner P."/>
            <person name="Kodira C."/>
            <person name="Kulbokas E."/>
            <person name="Labutti K."/>
            <person name="Lama D."/>
            <person name="Landers T."/>
            <person name="Leger J."/>
            <person name="Levine S."/>
            <person name="Lewis D."/>
            <person name="Lewis T."/>
            <person name="Lindblad-toh K."/>
            <person name="Liu X."/>
            <person name="Lokyitsang T."/>
            <person name="Lokyitsang Y."/>
            <person name="Lucien O."/>
            <person name="Lui A."/>
            <person name="Ma L.J."/>
            <person name="Mabbitt R."/>
            <person name="Macdonald J."/>
            <person name="Maclean C."/>
            <person name="Major J."/>
            <person name="Manning J."/>
            <person name="Marabella R."/>
            <person name="Maru K."/>
            <person name="Matthews C."/>
            <person name="Mauceli E."/>
            <person name="Mccarthy M."/>
            <person name="Mcdonough S."/>
            <person name="Mcghee T."/>
            <person name="Meldrim J."/>
            <person name="Meneus L."/>
            <person name="Mesirov J."/>
            <person name="Mihalev A."/>
            <person name="Mihova T."/>
            <person name="Mikkelsen T."/>
            <person name="Mlenga V."/>
            <person name="Moru K."/>
            <person name="Mozes J."/>
            <person name="Mulrain L."/>
            <person name="Munson G."/>
            <person name="Naylor J."/>
            <person name="Newes C."/>
            <person name="Nguyen C."/>
            <person name="Nguyen N."/>
            <person name="Nguyen T."/>
            <person name="Nicol R."/>
            <person name="Nielsen C."/>
            <person name="Nizzari M."/>
            <person name="Norbu C."/>
            <person name="Norbu N."/>
            <person name="O'donnell P."/>
            <person name="Okoawo O."/>
            <person name="O'leary S."/>
            <person name="Omotosho B."/>
            <person name="O'neill K."/>
            <person name="Osman S."/>
            <person name="Parker S."/>
            <person name="Perrin D."/>
            <person name="Phunkhang P."/>
            <person name="Piqani B."/>
            <person name="Purcell S."/>
            <person name="Rachupka T."/>
            <person name="Ramasamy U."/>
            <person name="Rameau R."/>
            <person name="Ray V."/>
            <person name="Raymond C."/>
            <person name="Retta R."/>
            <person name="Richardson S."/>
            <person name="Rise C."/>
            <person name="Rodriguez J."/>
            <person name="Rogers J."/>
            <person name="Rogov P."/>
            <person name="Rutman M."/>
            <person name="Schupbach R."/>
            <person name="Seaman C."/>
            <person name="Settipalli S."/>
            <person name="Sharpe T."/>
            <person name="Sheridan J."/>
            <person name="Sherpa N."/>
            <person name="Shi J."/>
            <person name="Smirnov S."/>
            <person name="Smith C."/>
            <person name="Sougnez C."/>
            <person name="Spencer B."/>
            <person name="Stalker J."/>
            <person name="Stange-thomann N."/>
            <person name="Stavropoulos S."/>
            <person name="Stetson K."/>
            <person name="Stone C."/>
            <person name="Stone S."/>
            <person name="Stubbs M."/>
            <person name="Talamas J."/>
            <person name="Tchuinga P."/>
            <person name="Tenzing P."/>
            <person name="Tesfaye S."/>
            <person name="Theodore J."/>
            <person name="Thoulutsang Y."/>
            <person name="Topham K."/>
            <person name="Towey S."/>
            <person name="Tsamla T."/>
            <person name="Tsomo N."/>
            <person name="Vallee D."/>
            <person name="Vassiliev H."/>
            <person name="Venkataraman V."/>
            <person name="Vinson J."/>
            <person name="Vo A."/>
            <person name="Wade C."/>
            <person name="Wang S."/>
            <person name="Wangchuk T."/>
            <person name="Wangdi T."/>
            <person name="Whittaker C."/>
            <person name="Wilkinson J."/>
            <person name="Wu Y."/>
            <person name="Wyman D."/>
            <person name="Yadav S."/>
            <person name="Yang S."/>
            <person name="Yang X."/>
            <person name="Yeager S."/>
            <person name="Yee E."/>
            <person name="Young G."/>
            <person name="Zainoun J."/>
            <person name="Zembeck L."/>
            <person name="Zimmer A."/>
            <person name="Zody M."/>
            <person name="Lander E."/>
        </authorList>
    </citation>
    <scope>NUCLEOTIDE SEQUENCE [LARGE SCALE GENOMIC DNA]</scope>
</reference>
<reference evidence="2" key="2">
    <citation type="submission" date="2025-08" db="UniProtKB">
        <authorList>
            <consortium name="Ensembl"/>
        </authorList>
    </citation>
    <scope>IDENTIFICATION</scope>
</reference>
<reference evidence="2" key="3">
    <citation type="submission" date="2025-09" db="UniProtKB">
        <authorList>
            <consortium name="Ensembl"/>
        </authorList>
    </citation>
    <scope>IDENTIFICATION</scope>
</reference>
<sequence>MDETRVALEGIPGLQGMNDKQVNYILKVLGIDDATEVTFKMFAVICSLCERFLSIIDDQTRQWMEVNDLADMERKIALYRSMFYWNTSSDRSSNYIKVTSLRIELIAGGLNRDQEEYVIAKIEPNRFREVSFIDYMAFIPLFLTTHESIVNNPLDMSRNKFTQNKLLEPMRDLVPLGRPMTQVGASTMKSFPIPYEFEVSQGPDRKRIRLRIPQPPVPSTGNSRRDSFADSF</sequence>
<dbReference type="AlphaFoldDB" id="H2Y9S6"/>
<keyword evidence="3" id="KW-1185">Reference proteome</keyword>
<organism evidence="2 3">
    <name type="scientific">Ciona savignyi</name>
    <name type="common">Pacific transparent sea squirt</name>
    <dbReference type="NCBI Taxonomy" id="51511"/>
    <lineage>
        <taxon>Eukaryota</taxon>
        <taxon>Metazoa</taxon>
        <taxon>Chordata</taxon>
        <taxon>Tunicata</taxon>
        <taxon>Ascidiacea</taxon>
        <taxon>Phlebobranchia</taxon>
        <taxon>Cionidae</taxon>
        <taxon>Ciona</taxon>
    </lineage>
</organism>
<dbReference type="OMA" id="QEEYVIA"/>
<dbReference type="PANTHER" id="PTHR35538">
    <property type="entry name" value="LIG_CHAN-GLU_BD DOMAIN-CONTAINING PROTEIN"/>
    <property type="match status" value="1"/>
</dbReference>
<evidence type="ECO:0000313" key="3">
    <source>
        <dbReference type="Proteomes" id="UP000007875"/>
    </source>
</evidence>
<dbReference type="PANTHER" id="PTHR35538:SF3">
    <property type="entry name" value="C-TYPE LECTIN DOMAIN-CONTAINING PROTEIN"/>
    <property type="match status" value="1"/>
</dbReference>
<evidence type="ECO:0000256" key="1">
    <source>
        <dbReference type="SAM" id="MobiDB-lite"/>
    </source>
</evidence>
<dbReference type="HOGENOM" id="CLU_1194557_0_0_1"/>
<feature type="compositionally biased region" description="Basic and acidic residues" evidence="1">
    <location>
        <begin position="223"/>
        <end position="232"/>
    </location>
</feature>
<dbReference type="Proteomes" id="UP000007875">
    <property type="component" value="Unassembled WGS sequence"/>
</dbReference>
<protein>
    <submittedName>
        <fullName evidence="2">Uncharacterized protein</fullName>
    </submittedName>
</protein>
<dbReference type="eggNOG" id="ENOG502RXZJ">
    <property type="taxonomic scope" value="Eukaryota"/>
</dbReference>
<evidence type="ECO:0000313" key="2">
    <source>
        <dbReference type="Ensembl" id="ENSCSAVP00000002074.1"/>
    </source>
</evidence>
<name>H2Y9S6_CIOSA</name>